<dbReference type="Gene3D" id="3.60.15.10">
    <property type="entry name" value="Ribonuclease Z/Hydroxyacylglutathione hydrolase-like"/>
    <property type="match status" value="1"/>
</dbReference>
<keyword evidence="3" id="KW-1185">Reference proteome</keyword>
<gene>
    <name evidence="2" type="ordered locus">Ta1474</name>
</gene>
<dbReference type="PANTHER" id="PTHR47619:SF1">
    <property type="entry name" value="EXODEOXYRIBONUCLEASE WALJ"/>
    <property type="match status" value="1"/>
</dbReference>
<name>Q9HI71_THEAC</name>
<dbReference type="EnsemblBacteria" id="CAC12592">
    <property type="protein sequence ID" value="CAC12592"/>
    <property type="gene ID" value="CAC12592"/>
</dbReference>
<accession>Q9HI71</accession>
<evidence type="ECO:0000259" key="1">
    <source>
        <dbReference type="SMART" id="SM00849"/>
    </source>
</evidence>
<dbReference type="Proteomes" id="UP000001024">
    <property type="component" value="Chromosome"/>
</dbReference>
<sequence length="264" mass="29757">MSAGKIDVHGFEKETLFFKNIASGSKGNCTLIWDSTDLIVIDLGITMKKFRDSIKSLDLAGRSISLFISHEHSDHIGGVPTTSKYVDMDVYMRPALSGSFRRKTYEMDGSLVVGNFEIRAFEIPHDAADPVGFSVLWHNRKISVVSDLGKVTDRVIESIRNSDILAFESNHDVEMLRTGSYPEALKRRILSDHGHLSNEQSAEAISRVATDDMRIILTHLSQENNRPEIALNEVKSYLENRNVRYRSIETADQYTGSSLYTLER</sequence>
<dbReference type="RefSeq" id="WP_010901874.1">
    <property type="nucleotide sequence ID" value="NC_002578.1"/>
</dbReference>
<dbReference type="InterPro" id="IPR052533">
    <property type="entry name" value="WalJ/YycJ-like"/>
</dbReference>
<evidence type="ECO:0000313" key="3">
    <source>
        <dbReference type="Proteomes" id="UP000001024"/>
    </source>
</evidence>
<dbReference type="STRING" id="273075.gene:9572703"/>
<dbReference type="AlphaFoldDB" id="Q9HI71"/>
<protein>
    <recommendedName>
        <fullName evidence="1">Metallo-beta-lactamase domain-containing protein</fullName>
    </recommendedName>
</protein>
<dbReference type="InParanoid" id="Q9HI71"/>
<dbReference type="KEGG" id="tac:Ta1474"/>
<feature type="domain" description="Metallo-beta-lactamase" evidence="1">
    <location>
        <begin position="26"/>
        <end position="193"/>
    </location>
</feature>
<proteinExistence type="predicted"/>
<evidence type="ECO:0000313" key="2">
    <source>
        <dbReference type="EMBL" id="CAC12592.1"/>
    </source>
</evidence>
<dbReference type="Pfam" id="PF12706">
    <property type="entry name" value="Lactamase_B_2"/>
    <property type="match status" value="1"/>
</dbReference>
<dbReference type="InterPro" id="IPR001279">
    <property type="entry name" value="Metallo-B-lactamas"/>
</dbReference>
<organism evidence="2 3">
    <name type="scientific">Thermoplasma acidophilum (strain ATCC 25905 / DSM 1728 / JCM 9062 / NBRC 15155 / AMRC-C165)</name>
    <dbReference type="NCBI Taxonomy" id="273075"/>
    <lineage>
        <taxon>Archaea</taxon>
        <taxon>Methanobacteriati</taxon>
        <taxon>Thermoplasmatota</taxon>
        <taxon>Thermoplasmata</taxon>
        <taxon>Thermoplasmatales</taxon>
        <taxon>Thermoplasmataceae</taxon>
        <taxon>Thermoplasma</taxon>
    </lineage>
</organism>
<dbReference type="HOGENOM" id="CLU_073253_0_0_2"/>
<dbReference type="SMART" id="SM00849">
    <property type="entry name" value="Lactamase_B"/>
    <property type="match status" value="1"/>
</dbReference>
<dbReference type="PANTHER" id="PTHR47619">
    <property type="entry name" value="METALLO-HYDROLASE YYCJ-RELATED"/>
    <property type="match status" value="1"/>
</dbReference>
<reference evidence="2 3" key="1">
    <citation type="journal article" date="2000" name="Nature">
        <title>The genome sequence of the thermoacidophilic scavenger Thermoplasma acidophilum.</title>
        <authorList>
            <person name="Ruepp A."/>
            <person name="Graml W."/>
            <person name="Santos-Martinez M.L."/>
            <person name="Koretke K.K."/>
            <person name="Volker C."/>
            <person name="Mewes H.W."/>
            <person name="Frishman D."/>
            <person name="Stocker S."/>
            <person name="Lupas A.N."/>
            <person name="Baumeister W."/>
        </authorList>
    </citation>
    <scope>NUCLEOTIDE SEQUENCE [LARGE SCALE GENOMIC DNA]</scope>
    <source>
        <strain evidence="3">ATCC 25905 / DSM 1728 / JCM 9062 / NBRC 15155 / AMRC-C165</strain>
    </source>
</reference>
<dbReference type="PaxDb" id="273075-Ta1474"/>
<dbReference type="EMBL" id="AL445067">
    <property type="protein sequence ID" value="CAC12592.1"/>
    <property type="molecule type" value="Genomic_DNA"/>
</dbReference>
<dbReference type="eggNOG" id="arCOG00502">
    <property type="taxonomic scope" value="Archaea"/>
</dbReference>
<dbReference type="InterPro" id="IPR036866">
    <property type="entry name" value="RibonucZ/Hydroxyglut_hydro"/>
</dbReference>
<dbReference type="SUPFAM" id="SSF56281">
    <property type="entry name" value="Metallo-hydrolase/oxidoreductase"/>
    <property type="match status" value="1"/>
</dbReference>